<evidence type="ECO:0000313" key="4">
    <source>
        <dbReference type="Proteomes" id="UP000800092"/>
    </source>
</evidence>
<proteinExistence type="predicted"/>
<dbReference type="OrthoDB" id="10031156at2759"/>
<dbReference type="Gene3D" id="3.80.10.10">
    <property type="entry name" value="Ribonuclease Inhibitor"/>
    <property type="match status" value="1"/>
</dbReference>
<dbReference type="NCBIfam" id="NF047352">
    <property type="entry name" value="P_loop_sacsin"/>
    <property type="match status" value="1"/>
</dbReference>
<dbReference type="Pfam" id="PF12449">
    <property type="entry name" value="DUF3684"/>
    <property type="match status" value="1"/>
</dbReference>
<dbReference type="PANTHER" id="PTHR47839:SF1">
    <property type="entry name" value="DOMAIN PROTEIN, PUTATIVE (AFU_ORTHOLOGUE AFUA_6G04830)-RELATED"/>
    <property type="match status" value="1"/>
</dbReference>
<dbReference type="Gene3D" id="3.30.565.10">
    <property type="entry name" value="Histidine kinase-like ATPase, C-terminal domain"/>
    <property type="match status" value="1"/>
</dbReference>
<dbReference type="InterPro" id="IPR032675">
    <property type="entry name" value="LRR_dom_sf"/>
</dbReference>
<name>A0A6A6GV46_VIRVR</name>
<dbReference type="InterPro" id="IPR022155">
    <property type="entry name" value="DUF3684"/>
</dbReference>
<reference evidence="3" key="1">
    <citation type="journal article" date="2020" name="Stud. Mycol.">
        <title>101 Dothideomycetes genomes: a test case for predicting lifestyles and emergence of pathogens.</title>
        <authorList>
            <person name="Haridas S."/>
            <person name="Albert R."/>
            <person name="Binder M."/>
            <person name="Bloem J."/>
            <person name="Labutti K."/>
            <person name="Salamov A."/>
            <person name="Andreopoulos B."/>
            <person name="Baker S."/>
            <person name="Barry K."/>
            <person name="Bills G."/>
            <person name="Bluhm B."/>
            <person name="Cannon C."/>
            <person name="Castanera R."/>
            <person name="Culley D."/>
            <person name="Daum C."/>
            <person name="Ezra D."/>
            <person name="Gonzalez J."/>
            <person name="Henrissat B."/>
            <person name="Kuo A."/>
            <person name="Liang C."/>
            <person name="Lipzen A."/>
            <person name="Lutzoni F."/>
            <person name="Magnuson J."/>
            <person name="Mondo S."/>
            <person name="Nolan M."/>
            <person name="Ohm R."/>
            <person name="Pangilinan J."/>
            <person name="Park H.-J."/>
            <person name="Ramirez L."/>
            <person name="Alfaro M."/>
            <person name="Sun H."/>
            <person name="Tritt A."/>
            <person name="Yoshinaga Y."/>
            <person name="Zwiers L.-H."/>
            <person name="Turgeon B."/>
            <person name="Goodwin S."/>
            <person name="Spatafora J."/>
            <person name="Crous P."/>
            <person name="Grigoriev I."/>
        </authorList>
    </citation>
    <scope>NUCLEOTIDE SEQUENCE</scope>
    <source>
        <strain evidence="3">Tuck. ex Michener</strain>
    </source>
</reference>
<accession>A0A6A6GV46</accession>
<keyword evidence="4" id="KW-1185">Reference proteome</keyword>
<dbReference type="Proteomes" id="UP000800092">
    <property type="component" value="Unassembled WGS sequence"/>
</dbReference>
<dbReference type="Pfam" id="PF25794">
    <property type="entry name" value="SACS"/>
    <property type="match status" value="1"/>
</dbReference>
<dbReference type="PANTHER" id="PTHR47839">
    <property type="entry name" value="DOMAIN PROTEIN, PUTATIVE (AFU_ORTHOLOGUE AFUA_6G04830)-RELATED"/>
    <property type="match status" value="1"/>
</dbReference>
<evidence type="ECO:0000259" key="2">
    <source>
        <dbReference type="Pfam" id="PF25794"/>
    </source>
</evidence>
<protein>
    <recommendedName>
        <fullName evidence="2">Sacsin/Nov domain-containing protein</fullName>
    </recommendedName>
</protein>
<dbReference type="SUPFAM" id="SSF55874">
    <property type="entry name" value="ATPase domain of HSP90 chaperone/DNA topoisomerase II/histidine kinase"/>
    <property type="match status" value="1"/>
</dbReference>
<dbReference type="InterPro" id="IPR036890">
    <property type="entry name" value="HATPase_C_sf"/>
</dbReference>
<feature type="compositionally biased region" description="Polar residues" evidence="1">
    <location>
        <begin position="1515"/>
        <end position="1528"/>
    </location>
</feature>
<gene>
    <name evidence="3" type="ORF">EV356DRAFT_571161</name>
</gene>
<sequence>MADGIDYARLREQTMGAGGEEEAVTVNTRALIDKVLARYSGEWTTLRELIQNAADAQATKVIIKFETLPSRNIPVPQATEPSVLLKHTLLNHTLQRLTVKNNGEAFASTDWARLKRIAEGNPDETKIGAFGVGFYSVFSECETPFVSSGQQTMAFYWKGNSLFTRMGKVPTQQVSPETAFVLDYRNQSSPVPNLMSICQFLSTSLTFVGLECIELYLDQWRLLLLTKKTAPGADVQLPREVNLKTQEGLMKIVGVEHQSAQIDARWLNIVGWSLVKSTDLSQSDNASDATPSLRSFFSRLNVSSSSANAAKKQAVREEEATQRAIAEDLAGECQATVFLRVSTVNIQTYVPKALAQELERATKKPPPKHTRIAILTSPHDETVASMSTMGNSGTKKAGEIFASVLPTRNGRIFIGFPTAQTTGLLAHISAPSVIPTVERESIDLNARYVRTWNIEMLRVAGIACRIAYGGELADLKTRLEQRHADVARSKSGIEKAEIAELLPTAIHTLKQYTCQESTPSSKVGEIIEEAFWTCNTNATVDILSTRGVLPSHRVRIATEDLSFVDGVPVIPQALAEGAKGFVAKLRDFGLLTEITHTDIKNELEARALNEAQLVEFLKWAGTKISTGQLDPPSIKTLMSVVVATLNGTQGSSSKGNVLVLGEIVAFQIPSKIPAELPIPQDTIPLRFSKGIARSTLEAFGWEELQVVPWLKFIVTSAGAIDPEQNITTSTSFAAQILPVLSKAWDALSQSSKETVVGLLRSQTVIPTKQGLRKPPESYFASVKLFDDLPTIHGLHGTKEKFLLALGVRKTVELNVVFDRLMAQSSSDKATQGKWSHVDLIRYLVSVRDDIPKQDIDRLRNAAICPAEGSNEQPPPDRLFKLSELFEPKNDLRALDLPILQWPGLYHSSTTEGKFMSFLGLKPYPSVPELIDIMVKAAKRGDVKRYEHSLNYFIINHSNNNYFKINLSSIDVPFLPLSDGKLSKLVSPSSCFTNTNAALLGYSILRQDLHPHGQKLGVAPDPHINDAARQVAQNPPQTRAEARGVFGYMAGRLNEIQGTLAGQLGECAIVPITKAPKNESTKPNPSALRHATPKSVFLGDGVTYGDIFDFVDLGPEANAFLLKVGSKQEPTSVEIAALVAREPARLLGIFDSHERYLEMLRRLADNVTTLKADKQLWKDLRRSACLLSYKQVPRVKKSGKGVDEELDDDYDDPEDEESIREFGLASASDIVIVDEILIYRHFYDKLRAAPQEDVIERFYSALGTPYLSSLVESYLRTGSRSRDQDSAVRLCSLVLERTRLLLHEQSSEVVLHTSRWLEKNLLVEAVQSLSVERSLRGYNLKVSMKKTAALEKESRRGWVLHVTPKYDLFDVSRELLPLILRKPRQNDYMALEMILTTDLRKLKAKGFNTDRILRQKAIEARIAEEERQKQIDQEQERLREQEQAWTEVHSEKDTGKSRKSINPAEAMPGAFGSDTPDGHPPSVPAPLAPARNKGFFSNLTRTLGLDDDRTSRQLQNIFGSQSQSTATEDQTSRESEDTPPPNTQNDTSHRKPTKAIKSSIGNPETVTAPHATYQNLLNAIDASRSHDSTSVFSSPATNVIKEQASYCDTSPGQDISYYGSSAPGIKIFMSNAIADKSEFAAANVEGLNAFAVLLLDCGSIFGIRPGGLHVFYDEKGGTIAFNRQGSLFCNYRFFGQLHWRSWVEGRTEGRREALIYWWVVLCHELAHNLVESHSADHSYYTESFVMQYFSKMVSKMAQYHVQEGPSVAARTFSKRSGVEALCFVSNPSLDPERRHESFTGEPMPESLGGDSVMERLPPEILLLMARFVRNPSDGSIRMHSSFIMCPTEHLSALRDLGSMRLLSKNVNQVVSPLFFRDILLDFGCDRATDPLLQDEEHKIQRYLMLSSSDNAIYVRNLVIGHRQGSRYEFRATNQGEKLGWYIDALASDLPTRLGLFPNLRAIRFTGIGLHCNLVASFTRALRLSSFPSLTTLSVTLSRHEEFATFVYGDEYEATNLESTMRQLHHLRIKLVNPWRTDEITTLPYTAFFNTIEMTRHLTKLKIDAASDPEIIELSQLDITHLNQLRHLSIQHIFSPAQHLVRLMKQNSTTLEYLNLQHVKLSRAGWDWVFERMLGVEVLTRFVCEANGYAKCNGRYFIPRGELMDIMGEFLDVRSMHWRDFVALGEFQRRINEIRVRQGLGLLGMSEEFMRLNEVSLEEWDMKSGT</sequence>
<dbReference type="InterPro" id="IPR058210">
    <property type="entry name" value="SACS/Nov_dom"/>
</dbReference>
<dbReference type="EMBL" id="ML991865">
    <property type="protein sequence ID" value="KAF2229370.1"/>
    <property type="molecule type" value="Genomic_DNA"/>
</dbReference>
<evidence type="ECO:0000313" key="3">
    <source>
        <dbReference type="EMBL" id="KAF2229370.1"/>
    </source>
</evidence>
<organism evidence="3 4">
    <name type="scientific">Viridothelium virens</name>
    <name type="common">Speckled blister lichen</name>
    <name type="synonym">Trypethelium virens</name>
    <dbReference type="NCBI Taxonomy" id="1048519"/>
    <lineage>
        <taxon>Eukaryota</taxon>
        <taxon>Fungi</taxon>
        <taxon>Dikarya</taxon>
        <taxon>Ascomycota</taxon>
        <taxon>Pezizomycotina</taxon>
        <taxon>Dothideomycetes</taxon>
        <taxon>Dothideomycetes incertae sedis</taxon>
        <taxon>Trypetheliales</taxon>
        <taxon>Trypetheliaceae</taxon>
        <taxon>Viridothelium</taxon>
    </lineage>
</organism>
<feature type="region of interest" description="Disordered" evidence="1">
    <location>
        <begin position="1425"/>
        <end position="1491"/>
    </location>
</feature>
<feature type="compositionally biased region" description="Basic and acidic residues" evidence="1">
    <location>
        <begin position="1425"/>
        <end position="1455"/>
    </location>
</feature>
<evidence type="ECO:0000256" key="1">
    <source>
        <dbReference type="SAM" id="MobiDB-lite"/>
    </source>
</evidence>
<dbReference type="SUPFAM" id="SSF52047">
    <property type="entry name" value="RNI-like"/>
    <property type="match status" value="1"/>
</dbReference>
<feature type="region of interest" description="Disordered" evidence="1">
    <location>
        <begin position="1515"/>
        <end position="1566"/>
    </location>
</feature>
<feature type="compositionally biased region" description="Pro residues" evidence="1">
    <location>
        <begin position="1477"/>
        <end position="1486"/>
    </location>
</feature>
<feature type="region of interest" description="Disordered" evidence="1">
    <location>
        <begin position="1790"/>
        <end position="1809"/>
    </location>
</feature>
<feature type="domain" description="Sacsin/Nov" evidence="2">
    <location>
        <begin position="31"/>
        <end position="155"/>
    </location>
</feature>